<name>A0AAW0T0I0_SCYPA</name>
<accession>A0AAW0T0I0</accession>
<dbReference type="Proteomes" id="UP001487740">
    <property type="component" value="Unassembled WGS sequence"/>
</dbReference>
<organism evidence="2 3">
    <name type="scientific">Scylla paramamosain</name>
    <name type="common">Mud crab</name>
    <dbReference type="NCBI Taxonomy" id="85552"/>
    <lineage>
        <taxon>Eukaryota</taxon>
        <taxon>Metazoa</taxon>
        <taxon>Ecdysozoa</taxon>
        <taxon>Arthropoda</taxon>
        <taxon>Crustacea</taxon>
        <taxon>Multicrustacea</taxon>
        <taxon>Malacostraca</taxon>
        <taxon>Eumalacostraca</taxon>
        <taxon>Eucarida</taxon>
        <taxon>Decapoda</taxon>
        <taxon>Pleocyemata</taxon>
        <taxon>Brachyura</taxon>
        <taxon>Eubrachyura</taxon>
        <taxon>Portunoidea</taxon>
        <taxon>Portunidae</taxon>
        <taxon>Portuninae</taxon>
        <taxon>Scylla</taxon>
    </lineage>
</organism>
<proteinExistence type="predicted"/>
<evidence type="ECO:0000313" key="2">
    <source>
        <dbReference type="EMBL" id="KAK8380911.1"/>
    </source>
</evidence>
<feature type="compositionally biased region" description="Polar residues" evidence="1">
    <location>
        <begin position="16"/>
        <end position="32"/>
    </location>
</feature>
<comment type="caution">
    <text evidence="2">The sequence shown here is derived from an EMBL/GenBank/DDBJ whole genome shotgun (WGS) entry which is preliminary data.</text>
</comment>
<gene>
    <name evidence="2" type="ORF">O3P69_008081</name>
</gene>
<sequence length="75" mass="8016">MDEVTKAVDTYLRARTNGSRHSTTGPVDVTTTDARHGDEVCSSSRLDAEHVGSRWARSQAFQPPSVNFGGGGARP</sequence>
<protein>
    <submittedName>
        <fullName evidence="2">Uncharacterized protein</fullName>
    </submittedName>
</protein>
<evidence type="ECO:0000313" key="3">
    <source>
        <dbReference type="Proteomes" id="UP001487740"/>
    </source>
</evidence>
<reference evidence="2 3" key="1">
    <citation type="submission" date="2023-03" db="EMBL/GenBank/DDBJ databases">
        <title>High-quality genome of Scylla paramamosain provides insights in environmental adaptation.</title>
        <authorList>
            <person name="Zhang L."/>
        </authorList>
    </citation>
    <scope>NUCLEOTIDE SEQUENCE [LARGE SCALE GENOMIC DNA]</scope>
    <source>
        <strain evidence="2">LZ_2023a</strain>
        <tissue evidence="2">Muscle</tissue>
    </source>
</reference>
<dbReference type="EMBL" id="JARAKH010000041">
    <property type="protein sequence ID" value="KAK8380911.1"/>
    <property type="molecule type" value="Genomic_DNA"/>
</dbReference>
<evidence type="ECO:0000256" key="1">
    <source>
        <dbReference type="SAM" id="MobiDB-lite"/>
    </source>
</evidence>
<feature type="region of interest" description="Disordered" evidence="1">
    <location>
        <begin position="16"/>
        <end position="75"/>
    </location>
</feature>
<keyword evidence="3" id="KW-1185">Reference proteome</keyword>
<dbReference type="AlphaFoldDB" id="A0AAW0T0I0"/>